<comment type="function">
    <text evidence="2">Catalyzes the reversible cyclization of carbamoyl aspartate to dihydroorotate.</text>
</comment>
<comment type="similarity">
    <text evidence="3">Belongs to the metallo-dependent hydrolases superfamily. DHOase family. Class I DHOase subfamily.</text>
</comment>
<name>M6Q7Z4_9LEPT</name>
<evidence type="ECO:0000256" key="1">
    <source>
        <dbReference type="ARBA" id="ARBA00001947"/>
    </source>
</evidence>
<dbReference type="EC" id="3.5.2.3" evidence="6"/>
<keyword evidence="7" id="KW-1185">Reference proteome</keyword>
<dbReference type="InterPro" id="IPR032466">
    <property type="entry name" value="Metal_Hydrolase"/>
</dbReference>
<evidence type="ECO:0000256" key="3">
    <source>
        <dbReference type="ARBA" id="ARBA00010286"/>
    </source>
</evidence>
<dbReference type="PANTHER" id="PTHR43668">
    <property type="entry name" value="ALLANTOINASE"/>
    <property type="match status" value="1"/>
</dbReference>
<evidence type="ECO:0000256" key="5">
    <source>
        <dbReference type="ARBA" id="ARBA00022801"/>
    </source>
</evidence>
<dbReference type="Proteomes" id="UP000012118">
    <property type="component" value="Unassembled WGS sequence"/>
</dbReference>
<dbReference type="GO" id="GO:0004038">
    <property type="term" value="F:allantoinase activity"/>
    <property type="evidence" value="ECO:0007669"/>
    <property type="project" value="TreeGrafter"/>
</dbReference>
<dbReference type="GO" id="GO:0005737">
    <property type="term" value="C:cytoplasm"/>
    <property type="evidence" value="ECO:0007669"/>
    <property type="project" value="TreeGrafter"/>
</dbReference>
<dbReference type="CDD" id="cd01318">
    <property type="entry name" value="DHOase_IIb"/>
    <property type="match status" value="1"/>
</dbReference>
<reference evidence="6 7" key="1">
    <citation type="submission" date="2013-01" db="EMBL/GenBank/DDBJ databases">
        <authorList>
            <person name="Harkins D.M."/>
            <person name="Durkin A.S."/>
            <person name="Brinkac L.M."/>
            <person name="Haft D.H."/>
            <person name="Selengut J.D."/>
            <person name="Sanka R."/>
            <person name="DePew J."/>
            <person name="Purushe J."/>
            <person name="Chanthongthip A."/>
            <person name="Lattana O."/>
            <person name="Phetsouvanh R."/>
            <person name="Newton P.N."/>
            <person name="Vinetz J.M."/>
            <person name="Sutton G.G."/>
            <person name="Nierman W.C."/>
            <person name="Fouts D.E."/>
        </authorList>
    </citation>
    <scope>NUCLEOTIDE SEQUENCE [LARGE SCALE GENOMIC DNA]</scope>
    <source>
        <strain evidence="6 7">UI 13098</strain>
    </source>
</reference>
<sequence length="443" mass="50787">MEFRFFTDVLSGFTQRRSCMINKISGRIVTHEKDFLGTVEWDLKTGLILGIREHAEAKAFWNTRSKENEIRFDPSETVIFPGFGDIHIHAREDESGKQTYKEDFISASAAAVNGGVIHVADMPNNPIPPVDELTYSKKRKLADRSNIHITLYAGIGPNTQPLKQSVPYKVFMGPSIGELFFHDNQTLEDTIRVYAGENISFHCEDPEILEKYQNEKFHEDRRPAEAETTATDFALYLIEKYNLRGKLCHYSTGEGLSKIKLAKQKGLKITCEVTPTHLFFDRSMLTFENRHWFQMNPPLRERDDRERMLEGVKQGWIDYLATDHAPHSIEEKHKGTSGISQLDTYSLFVTWLILKAEVELKTIARICAKNPGDFVNEYLPEKFGKGFGEIEPGYSANFTVLNLKKPKKFLKEEIKSKSGWSPFENYEFPGSIEAVFFCGVRMK</sequence>
<dbReference type="PANTHER" id="PTHR43668:SF4">
    <property type="entry name" value="ALLANTOINASE"/>
    <property type="match status" value="1"/>
</dbReference>
<dbReference type="GO" id="GO:0004151">
    <property type="term" value="F:dihydroorotase activity"/>
    <property type="evidence" value="ECO:0007669"/>
    <property type="project" value="UniProtKB-EC"/>
</dbReference>
<dbReference type="InterPro" id="IPR002195">
    <property type="entry name" value="Dihydroorotase_CS"/>
</dbReference>
<dbReference type="InterPro" id="IPR050138">
    <property type="entry name" value="DHOase/Allantoinase_Hydrolase"/>
</dbReference>
<dbReference type="PROSITE" id="PS00483">
    <property type="entry name" value="DIHYDROOROTASE_2"/>
    <property type="match status" value="1"/>
</dbReference>
<comment type="cofactor">
    <cofactor evidence="1">
        <name>Zn(2+)</name>
        <dbReference type="ChEBI" id="CHEBI:29105"/>
    </cofactor>
</comment>
<dbReference type="Gene3D" id="3.20.20.140">
    <property type="entry name" value="Metal-dependent hydrolases"/>
    <property type="match status" value="1"/>
</dbReference>
<dbReference type="SUPFAM" id="SSF51556">
    <property type="entry name" value="Metallo-dependent hydrolases"/>
    <property type="match status" value="1"/>
</dbReference>
<dbReference type="SUPFAM" id="SSF51338">
    <property type="entry name" value="Composite domain of metallo-dependent hydrolases"/>
    <property type="match status" value="1"/>
</dbReference>
<dbReference type="AlphaFoldDB" id="M6Q7Z4"/>
<evidence type="ECO:0000313" key="7">
    <source>
        <dbReference type="Proteomes" id="UP000012118"/>
    </source>
</evidence>
<evidence type="ECO:0000256" key="4">
    <source>
        <dbReference type="ARBA" id="ARBA00022723"/>
    </source>
</evidence>
<dbReference type="GO" id="GO:0006145">
    <property type="term" value="P:purine nucleobase catabolic process"/>
    <property type="evidence" value="ECO:0007669"/>
    <property type="project" value="TreeGrafter"/>
</dbReference>
<evidence type="ECO:0000256" key="2">
    <source>
        <dbReference type="ARBA" id="ARBA00002368"/>
    </source>
</evidence>
<dbReference type="EMBL" id="AHNU02000073">
    <property type="protein sequence ID" value="EMN88773.1"/>
    <property type="molecule type" value="Genomic_DNA"/>
</dbReference>
<dbReference type="InterPro" id="IPR011059">
    <property type="entry name" value="Metal-dep_hydrolase_composite"/>
</dbReference>
<accession>M6Q7Z4</accession>
<comment type="caution">
    <text evidence="6">The sequence shown here is derived from an EMBL/GenBank/DDBJ whole genome shotgun (WGS) entry which is preliminary data.</text>
</comment>
<gene>
    <name evidence="6" type="primary">pyrC</name>
    <name evidence="6" type="ORF">LEP1GSC108_1393</name>
</gene>
<keyword evidence="5 6" id="KW-0378">Hydrolase</keyword>
<dbReference type="GO" id="GO:0046872">
    <property type="term" value="F:metal ion binding"/>
    <property type="evidence" value="ECO:0007669"/>
    <property type="project" value="UniProtKB-KW"/>
</dbReference>
<keyword evidence="4" id="KW-0479">Metal-binding</keyword>
<proteinExistence type="inferred from homology"/>
<protein>
    <submittedName>
        <fullName evidence="6">Dihydroorotase, multifunctional complex type</fullName>
        <ecNumber evidence="6">3.5.2.3</ecNumber>
    </submittedName>
</protein>
<evidence type="ECO:0000313" key="6">
    <source>
        <dbReference type="EMBL" id="EMN88773.1"/>
    </source>
</evidence>
<organism evidence="6 7">
    <name type="scientific">Leptospira weilii str. UI 13098</name>
    <dbReference type="NCBI Taxonomy" id="1088542"/>
    <lineage>
        <taxon>Bacteria</taxon>
        <taxon>Pseudomonadati</taxon>
        <taxon>Spirochaetota</taxon>
        <taxon>Spirochaetia</taxon>
        <taxon>Leptospirales</taxon>
        <taxon>Leptospiraceae</taxon>
        <taxon>Leptospira</taxon>
    </lineage>
</organism>